<gene>
    <name evidence="4" type="primary">grpE</name>
    <name evidence="8" type="ORF">CCR94_14480</name>
</gene>
<dbReference type="Gene3D" id="3.90.20.20">
    <property type="match status" value="1"/>
</dbReference>
<name>A0A2S6N5F4_9HYPH</name>
<evidence type="ECO:0000256" key="4">
    <source>
        <dbReference type="HAMAP-Rule" id="MF_01151"/>
    </source>
</evidence>
<proteinExistence type="inferred from homology"/>
<protein>
    <recommendedName>
        <fullName evidence="4 5">Protein GrpE</fullName>
    </recommendedName>
    <alternativeName>
        <fullName evidence="4">HSP-70 cofactor</fullName>
    </alternativeName>
</protein>
<keyword evidence="4" id="KW-0963">Cytoplasm</keyword>
<reference evidence="8 9" key="1">
    <citation type="journal article" date="2018" name="Arch. Microbiol.">
        <title>New insights into the metabolic potential of the phototrophic purple bacterium Rhodopila globiformis DSM 161(T) from its draft genome sequence and evidence for a vanadium-dependent nitrogenase.</title>
        <authorList>
            <person name="Imhoff J.F."/>
            <person name="Rahn T."/>
            <person name="Kunzel S."/>
            <person name="Neulinger S.C."/>
        </authorList>
    </citation>
    <scope>NUCLEOTIDE SEQUENCE [LARGE SCALE GENOMIC DNA]</scope>
    <source>
        <strain evidence="8 9">DSM 16996</strain>
    </source>
</reference>
<comment type="similarity">
    <text evidence="1 4 6">Belongs to the GrpE family.</text>
</comment>
<dbReference type="SUPFAM" id="SSF51064">
    <property type="entry name" value="Head domain of nucleotide exchange factor GrpE"/>
    <property type="match status" value="1"/>
</dbReference>
<comment type="caution">
    <text evidence="8">The sequence shown here is derived from an EMBL/GenBank/DDBJ whole genome shotgun (WGS) entry which is preliminary data.</text>
</comment>
<comment type="subunit">
    <text evidence="4">Homodimer.</text>
</comment>
<dbReference type="PRINTS" id="PR00773">
    <property type="entry name" value="GRPEPROTEIN"/>
</dbReference>
<comment type="function">
    <text evidence="4 5">Participates actively in the response to hyperosmotic and heat shock by preventing the aggregation of stress-denatured proteins, in association with DnaK and GrpE. It is the nucleotide exchange factor for DnaK and may function as a thermosensor. Unfolded proteins bind initially to DnaJ; upon interaction with the DnaJ-bound protein, DnaK hydrolyzes its bound ATP, resulting in the formation of a stable complex. GrpE releases ADP from DnaK; ATP binding to DnaK triggers the release of the substrate protein, thus completing the reaction cycle. Several rounds of ATP-dependent interactions between DnaJ, DnaK and GrpE are required for fully efficient folding.</text>
</comment>
<dbReference type="RefSeq" id="WP_104508552.1">
    <property type="nucleotide sequence ID" value="NZ_JACIGC010000003.1"/>
</dbReference>
<evidence type="ECO:0000256" key="6">
    <source>
        <dbReference type="RuleBase" id="RU004478"/>
    </source>
</evidence>
<sequence length="190" mass="20880">MSDEQTPQNEAESLKAETPAADAPQSDAERDAAAVQALIAENASLKDKVLRTLAEMENLRRRTEKEVTDAKIYGVASFARDMLTFADNLHRSLDNVPAEARESDPALKTFIEGIELTERDFISRLQRHGVRKLDPKGQKFDPNFHEALFEIPDESIPTGTVAQVVEDGFAIGERVLRPAKVGVARGGPKA</sequence>
<dbReference type="EMBL" id="NHSJ01000087">
    <property type="protein sequence ID" value="PPQ29844.1"/>
    <property type="molecule type" value="Genomic_DNA"/>
</dbReference>
<dbReference type="Gene3D" id="2.30.22.10">
    <property type="entry name" value="Head domain of nucleotide exchange factor GrpE"/>
    <property type="match status" value="1"/>
</dbReference>
<dbReference type="InterPro" id="IPR009012">
    <property type="entry name" value="GrpE_head"/>
</dbReference>
<dbReference type="CDD" id="cd00446">
    <property type="entry name" value="GrpE"/>
    <property type="match status" value="1"/>
</dbReference>
<evidence type="ECO:0000256" key="7">
    <source>
        <dbReference type="SAM" id="MobiDB-lite"/>
    </source>
</evidence>
<feature type="region of interest" description="Disordered" evidence="7">
    <location>
        <begin position="1"/>
        <end position="32"/>
    </location>
</feature>
<dbReference type="GO" id="GO:0005737">
    <property type="term" value="C:cytoplasm"/>
    <property type="evidence" value="ECO:0007669"/>
    <property type="project" value="UniProtKB-SubCell"/>
</dbReference>
<dbReference type="NCBIfam" id="NF010739">
    <property type="entry name" value="PRK14141.1"/>
    <property type="match status" value="1"/>
</dbReference>
<evidence type="ECO:0000256" key="1">
    <source>
        <dbReference type="ARBA" id="ARBA00009054"/>
    </source>
</evidence>
<dbReference type="PROSITE" id="PS01071">
    <property type="entry name" value="GRPE"/>
    <property type="match status" value="1"/>
</dbReference>
<dbReference type="InterPro" id="IPR000740">
    <property type="entry name" value="GrpE"/>
</dbReference>
<comment type="subcellular location">
    <subcellularLocation>
        <location evidence="4">Cytoplasm</location>
    </subcellularLocation>
</comment>
<dbReference type="AlphaFoldDB" id="A0A2S6N5F4"/>
<dbReference type="GO" id="GO:0042803">
    <property type="term" value="F:protein homodimerization activity"/>
    <property type="evidence" value="ECO:0007669"/>
    <property type="project" value="InterPro"/>
</dbReference>
<accession>A0A2S6N5F4</accession>
<dbReference type="Proteomes" id="UP000239089">
    <property type="component" value="Unassembled WGS sequence"/>
</dbReference>
<evidence type="ECO:0000256" key="5">
    <source>
        <dbReference type="RuleBase" id="RU000639"/>
    </source>
</evidence>
<keyword evidence="9" id="KW-1185">Reference proteome</keyword>
<dbReference type="InterPro" id="IPR013805">
    <property type="entry name" value="GrpE_CC"/>
</dbReference>
<dbReference type="GO" id="GO:0051087">
    <property type="term" value="F:protein-folding chaperone binding"/>
    <property type="evidence" value="ECO:0007669"/>
    <property type="project" value="InterPro"/>
</dbReference>
<dbReference type="SUPFAM" id="SSF58014">
    <property type="entry name" value="Coiled-coil domain of nucleotide exchange factor GrpE"/>
    <property type="match status" value="1"/>
</dbReference>
<dbReference type="FunFam" id="2.30.22.10:FF:000002">
    <property type="entry name" value="GrpE protein homolog"/>
    <property type="match status" value="1"/>
</dbReference>
<dbReference type="OrthoDB" id="9789811at2"/>
<dbReference type="GO" id="GO:0000774">
    <property type="term" value="F:adenyl-nucleotide exchange factor activity"/>
    <property type="evidence" value="ECO:0007669"/>
    <property type="project" value="InterPro"/>
</dbReference>
<dbReference type="HAMAP" id="MF_01151">
    <property type="entry name" value="GrpE"/>
    <property type="match status" value="1"/>
</dbReference>
<dbReference type="PANTHER" id="PTHR21237">
    <property type="entry name" value="GRPE PROTEIN"/>
    <property type="match status" value="1"/>
</dbReference>
<dbReference type="Pfam" id="PF01025">
    <property type="entry name" value="GrpE"/>
    <property type="match status" value="1"/>
</dbReference>
<feature type="compositionally biased region" description="Polar residues" evidence="7">
    <location>
        <begin position="1"/>
        <end position="11"/>
    </location>
</feature>
<evidence type="ECO:0000256" key="3">
    <source>
        <dbReference type="ARBA" id="ARBA00023186"/>
    </source>
</evidence>
<keyword evidence="2 4" id="KW-0346">Stress response</keyword>
<dbReference type="GO" id="GO:0006457">
    <property type="term" value="P:protein folding"/>
    <property type="evidence" value="ECO:0007669"/>
    <property type="project" value="InterPro"/>
</dbReference>
<organism evidence="8 9">
    <name type="scientific">Rhodoblastus sphagnicola</name>
    <dbReference type="NCBI Taxonomy" id="333368"/>
    <lineage>
        <taxon>Bacteria</taxon>
        <taxon>Pseudomonadati</taxon>
        <taxon>Pseudomonadota</taxon>
        <taxon>Alphaproteobacteria</taxon>
        <taxon>Hyphomicrobiales</taxon>
        <taxon>Rhodoblastaceae</taxon>
        <taxon>Rhodoblastus</taxon>
    </lineage>
</organism>
<evidence type="ECO:0000313" key="8">
    <source>
        <dbReference type="EMBL" id="PPQ29844.1"/>
    </source>
</evidence>
<evidence type="ECO:0000313" key="9">
    <source>
        <dbReference type="Proteomes" id="UP000239089"/>
    </source>
</evidence>
<dbReference type="PANTHER" id="PTHR21237:SF23">
    <property type="entry name" value="GRPE PROTEIN HOMOLOG, MITOCHONDRIAL"/>
    <property type="match status" value="1"/>
</dbReference>
<dbReference type="GO" id="GO:0051082">
    <property type="term" value="F:unfolded protein binding"/>
    <property type="evidence" value="ECO:0007669"/>
    <property type="project" value="TreeGrafter"/>
</dbReference>
<keyword evidence="3 4" id="KW-0143">Chaperone</keyword>
<evidence type="ECO:0000256" key="2">
    <source>
        <dbReference type="ARBA" id="ARBA00023016"/>
    </source>
</evidence>